<evidence type="ECO:0000259" key="1">
    <source>
        <dbReference type="Pfam" id="PF03819"/>
    </source>
</evidence>
<dbReference type="KEGG" id="vg:77945294"/>
<dbReference type="SUPFAM" id="SSF101386">
    <property type="entry name" value="all-alpha NTP pyrophosphatases"/>
    <property type="match status" value="1"/>
</dbReference>
<protein>
    <submittedName>
        <fullName evidence="2">Pyrophosphatase</fullName>
    </submittedName>
</protein>
<proteinExistence type="predicted"/>
<keyword evidence="3" id="KW-1185">Reference proteome</keyword>
<evidence type="ECO:0000313" key="2">
    <source>
        <dbReference type="EMBL" id="QIN96760.1"/>
    </source>
</evidence>
<dbReference type="RefSeq" id="YP_010669140.1">
    <property type="nucleotide sequence ID" value="NC_070959.1"/>
</dbReference>
<reference evidence="2 3" key="1">
    <citation type="submission" date="2020-03" db="EMBL/GenBank/DDBJ databases">
        <title>The Isolation and Genome Sequence of a Novel Cyanophage S-N03 from the Huanghai Sea, China.</title>
        <authorList>
            <person name="Jiang T."/>
        </authorList>
    </citation>
    <scope>NUCLEOTIDE SEQUENCE [LARGE SCALE GENOMIC DNA]</scope>
</reference>
<dbReference type="Proteomes" id="UP000502617">
    <property type="component" value="Segment"/>
</dbReference>
<dbReference type="CDD" id="cd11541">
    <property type="entry name" value="NTP-PPase_u4"/>
    <property type="match status" value="1"/>
</dbReference>
<sequence>MTKQIDFQRYAEFVDAVTSDESRDFVALSDRLVKLDSQGINIERLLTGAVGLSAEAGELMEIVKKLIFQGKPVNEETIFHMKREMGDVMWYVMQVLMALDTSIEEIVQMNVEKLQKRYPGGEFDAFYSENRQAGDL</sequence>
<accession>A0A6G8R5U0</accession>
<dbReference type="EMBL" id="MT162466">
    <property type="protein sequence ID" value="QIN96760.1"/>
    <property type="molecule type" value="Genomic_DNA"/>
</dbReference>
<dbReference type="Pfam" id="PF03819">
    <property type="entry name" value="MazG"/>
    <property type="match status" value="1"/>
</dbReference>
<dbReference type="Gene3D" id="1.10.287.1080">
    <property type="entry name" value="MazG-like"/>
    <property type="match status" value="1"/>
</dbReference>
<dbReference type="InterPro" id="IPR004518">
    <property type="entry name" value="MazG-like_dom"/>
</dbReference>
<dbReference type="GeneID" id="77945294"/>
<organism evidence="2 3">
    <name type="scientific">Synechococcus phage S-N03</name>
    <dbReference type="NCBI Taxonomy" id="2718943"/>
    <lineage>
        <taxon>Viruses</taxon>
        <taxon>Duplodnaviria</taxon>
        <taxon>Heunggongvirae</taxon>
        <taxon>Uroviricota</taxon>
        <taxon>Caudoviricetes</taxon>
        <taxon>Pantevenvirales</taxon>
        <taxon>Kyanoviridae</taxon>
        <taxon>Huanghaivirus</taxon>
        <taxon>Huanghaivirus snothree</taxon>
    </lineage>
</organism>
<name>A0A6G8R5U0_9CAUD</name>
<evidence type="ECO:0000313" key="3">
    <source>
        <dbReference type="Proteomes" id="UP000502617"/>
    </source>
</evidence>
<dbReference type="InterPro" id="IPR011379">
    <property type="entry name" value="MazG-related_GP37"/>
</dbReference>
<feature type="domain" description="NTP pyrophosphohydrolase MazG-like" evidence="1">
    <location>
        <begin position="51"/>
        <end position="119"/>
    </location>
</feature>
<dbReference type="PIRSF" id="PIRSF006639">
    <property type="entry name" value="UCP006639_pph"/>
    <property type="match status" value="1"/>
</dbReference>